<gene>
    <name evidence="1" type="ORF">AL072_08870</name>
</gene>
<evidence type="ECO:0008006" key="3">
    <source>
        <dbReference type="Google" id="ProtNLM"/>
    </source>
</evidence>
<reference evidence="2" key="1">
    <citation type="submission" date="2015-08" db="EMBL/GenBank/DDBJ databases">
        <title>Complete Genome Sequence of Azospirillum thiophilum BV-S.</title>
        <authorList>
            <person name="Fomenkov A."/>
            <person name="Vincze T."/>
            <person name="Grabovich M."/>
            <person name="Dubinina G."/>
            <person name="Orlova M."/>
            <person name="Belousova E."/>
            <person name="Roberts R.J."/>
        </authorList>
    </citation>
    <scope>NUCLEOTIDE SEQUENCE [LARGE SCALE GENOMIC DNA]</scope>
    <source>
        <strain evidence="2">BV-S</strain>
    </source>
</reference>
<evidence type="ECO:0000313" key="1">
    <source>
        <dbReference type="EMBL" id="ALG71007.1"/>
    </source>
</evidence>
<dbReference type="InterPro" id="IPR011990">
    <property type="entry name" value="TPR-like_helical_dom_sf"/>
</dbReference>
<dbReference type="SUPFAM" id="SSF48452">
    <property type="entry name" value="TPR-like"/>
    <property type="match status" value="2"/>
</dbReference>
<dbReference type="Gene3D" id="1.25.40.10">
    <property type="entry name" value="Tetratricopeptide repeat domain"/>
    <property type="match status" value="3"/>
</dbReference>
<dbReference type="PANTHER" id="PTHR44998:SF1">
    <property type="entry name" value="UDP-N-ACETYLGLUCOSAMINE--PEPTIDE N-ACETYLGLUCOSAMINYLTRANSFERASE 110 KDA SUBUNIT"/>
    <property type="match status" value="1"/>
</dbReference>
<proteinExistence type="predicted"/>
<dbReference type="InterPro" id="IPR019734">
    <property type="entry name" value="TPR_rpt"/>
</dbReference>
<evidence type="ECO:0000313" key="2">
    <source>
        <dbReference type="Proteomes" id="UP000069935"/>
    </source>
</evidence>
<dbReference type="Proteomes" id="UP000069935">
    <property type="component" value="Chromosome 1"/>
</dbReference>
<keyword evidence="2" id="KW-1185">Reference proteome</keyword>
<dbReference type="EMBL" id="CP012401">
    <property type="protein sequence ID" value="ALG71007.1"/>
    <property type="molecule type" value="Genomic_DNA"/>
</dbReference>
<dbReference type="KEGG" id="ati:AL072_08870"/>
<reference evidence="1 2" key="2">
    <citation type="journal article" date="2016" name="Genome Announc.">
        <title>Complete Genome Sequence of a Strain of Azospirillum thiophilum Isolated from a Sulfide Spring.</title>
        <authorList>
            <person name="Fomenkov A."/>
            <person name="Vincze T."/>
            <person name="Grabovich M."/>
            <person name="Anton B.P."/>
            <person name="Dubinina G."/>
            <person name="Orlova M."/>
            <person name="Belousova E."/>
            <person name="Roberts R.J."/>
        </authorList>
    </citation>
    <scope>NUCLEOTIDE SEQUENCE [LARGE SCALE GENOMIC DNA]</scope>
    <source>
        <strain evidence="1 2">BV-S</strain>
    </source>
</reference>
<dbReference type="RefSeq" id="WP_045580636.1">
    <property type="nucleotide sequence ID" value="NZ_CP012401.1"/>
</dbReference>
<dbReference type="Gene3D" id="3.40.50.2000">
    <property type="entry name" value="Glycogen Phosphorylase B"/>
    <property type="match status" value="1"/>
</dbReference>
<dbReference type="SUPFAM" id="SSF53756">
    <property type="entry name" value="UDP-Glycosyltransferase/glycogen phosphorylase"/>
    <property type="match status" value="1"/>
</dbReference>
<name>A0AAC8VWU7_9PROT</name>
<protein>
    <recommendedName>
        <fullName evidence="3">Tetratricopeptide repeat protein</fullName>
    </recommendedName>
</protein>
<dbReference type="Pfam" id="PF13432">
    <property type="entry name" value="TPR_16"/>
    <property type="match status" value="4"/>
</dbReference>
<dbReference type="PANTHER" id="PTHR44998">
    <property type="match status" value="1"/>
</dbReference>
<accession>A0AAC8VWU7</accession>
<dbReference type="SMART" id="SM00028">
    <property type="entry name" value="TPR"/>
    <property type="match status" value="6"/>
</dbReference>
<dbReference type="AlphaFoldDB" id="A0AAC8VWU7"/>
<organism evidence="1 2">
    <name type="scientific">Azospirillum thiophilum</name>
    <dbReference type="NCBI Taxonomy" id="528244"/>
    <lineage>
        <taxon>Bacteria</taxon>
        <taxon>Pseudomonadati</taxon>
        <taxon>Pseudomonadota</taxon>
        <taxon>Alphaproteobacteria</taxon>
        <taxon>Rhodospirillales</taxon>
        <taxon>Azospirillaceae</taxon>
        <taxon>Azospirillum</taxon>
    </lineage>
</organism>
<sequence length="641" mass="68447">MATVQEALLIAFDLHQDRRLDEADAIYRQILDAVPGHVMALHLRGVLLGQSGRLDEGCDLIRQAIAGDGTRPDFHTNLAGLLEALGRSDEALDPLVRAATLDPTRIVQLNEFATRRLKAGRPGEAVQALRLAVGLQPLAVELRCNLAEALTADKRFAAAAAERRVALLLAPGDAETLRLLGERLLQADRQGGPGGEAGRLLRRALRLDPLHHGAWNGIGRLHKDAGGLADARRAYECGLAVDPVAAELWNNRANVLKGLDDLDTALTSQSRAAALRPEDAGIRNNLADALLLAGQPEDALAHALAALALVPELGDSRLIRAMALLSLGRFEEGWTAWEDRWVVPPWSFVAGRFPQPAWTGGPLGGGRLLVRGEQGVGDEIQFAGLLPLLVRAGVRCLLECEPRLAPLFARSLPEVEVVARRSPADPRLTQPDIAAPIAAQIPAGSLPRLLTGADGVPRSAAPYLLPDAARVAGLRAAVPPGTLAVGIAWHTTNPKYGRSRNIPLRELAHALHRPGVRLVVLQYGDWAQEVAALAAEGIDIGAPPGIDPWSDMDGLAAAVAATDLVVSIDNVTVHLAGALGRPTCALLSHAADWRWLRERTDTPWYPTVTLCRQLAPKDWSVPLRLARDRLDGLANAASADL</sequence>